<evidence type="ECO:0000256" key="1">
    <source>
        <dbReference type="ARBA" id="ARBA00022741"/>
    </source>
</evidence>
<keyword evidence="1" id="KW-0547">Nucleotide-binding</keyword>
<dbReference type="GO" id="GO:0005524">
    <property type="term" value="F:ATP binding"/>
    <property type="evidence" value="ECO:0007669"/>
    <property type="project" value="UniProtKB-KW"/>
</dbReference>
<dbReference type="InterPro" id="IPR029000">
    <property type="entry name" value="Cyclophilin-like_dom_sf"/>
</dbReference>
<comment type="caution">
    <text evidence="5">The sequence shown here is derived from an EMBL/GenBank/DDBJ whole genome shotgun (WGS) entry which is preliminary data.</text>
</comment>
<dbReference type="InterPro" id="IPR052708">
    <property type="entry name" value="PxpC"/>
</dbReference>
<dbReference type="PATRIC" id="fig|1549748.8.peg.2254"/>
<dbReference type="SMART" id="SM00797">
    <property type="entry name" value="AHS2"/>
    <property type="match status" value="1"/>
</dbReference>
<keyword evidence="2" id="KW-0378">Hydrolase</keyword>
<reference evidence="5 6" key="1">
    <citation type="submission" date="2015-03" db="EMBL/GenBank/DDBJ databases">
        <title>Genome sequence of Kiloniella sp. P1-1, isolated from the gut microflora of Pacific white shrimp, Penaeus vannamei.</title>
        <authorList>
            <person name="Shao Z."/>
            <person name="Wang L."/>
            <person name="Li X."/>
        </authorList>
    </citation>
    <scope>NUCLEOTIDE SEQUENCE [LARGE SCALE GENOMIC DNA]</scope>
    <source>
        <strain evidence="5 6">P1-1</strain>
    </source>
</reference>
<dbReference type="Proteomes" id="UP000034491">
    <property type="component" value="Unassembled WGS sequence"/>
</dbReference>
<dbReference type="GO" id="GO:0016787">
    <property type="term" value="F:hydrolase activity"/>
    <property type="evidence" value="ECO:0007669"/>
    <property type="project" value="UniProtKB-KW"/>
</dbReference>
<evidence type="ECO:0000313" key="5">
    <source>
        <dbReference type="EMBL" id="KKJ75608.1"/>
    </source>
</evidence>
<evidence type="ECO:0000259" key="4">
    <source>
        <dbReference type="SMART" id="SM00797"/>
    </source>
</evidence>
<dbReference type="AlphaFoldDB" id="A0A0M2R7V4"/>
<gene>
    <name evidence="5" type="ORF">WH95_17400</name>
</gene>
<evidence type="ECO:0000256" key="3">
    <source>
        <dbReference type="ARBA" id="ARBA00022840"/>
    </source>
</evidence>
<organism evidence="5 6">
    <name type="scientific">Kiloniella litopenaei</name>
    <dbReference type="NCBI Taxonomy" id="1549748"/>
    <lineage>
        <taxon>Bacteria</taxon>
        <taxon>Pseudomonadati</taxon>
        <taxon>Pseudomonadota</taxon>
        <taxon>Alphaproteobacteria</taxon>
        <taxon>Rhodospirillales</taxon>
        <taxon>Kiloniellaceae</taxon>
        <taxon>Kiloniella</taxon>
    </lineage>
</organism>
<evidence type="ECO:0000256" key="2">
    <source>
        <dbReference type="ARBA" id="ARBA00022801"/>
    </source>
</evidence>
<keyword evidence="6" id="KW-1185">Reference proteome</keyword>
<dbReference type="SUPFAM" id="SSF50891">
    <property type="entry name" value="Cyclophilin-like"/>
    <property type="match status" value="1"/>
</dbReference>
<dbReference type="InterPro" id="IPR003778">
    <property type="entry name" value="CT_A_B"/>
</dbReference>
<dbReference type="STRING" id="1549748.WH95_17400"/>
<feature type="domain" description="Carboxyltransferase" evidence="4">
    <location>
        <begin position="26"/>
        <end position="311"/>
    </location>
</feature>
<name>A0A0M2R7V4_9PROT</name>
<dbReference type="PANTHER" id="PTHR43309:SF5">
    <property type="entry name" value="5-OXOPROLINASE SUBUNIT C"/>
    <property type="match status" value="1"/>
</dbReference>
<protein>
    <recommendedName>
        <fullName evidence="4">Carboxyltransferase domain-containing protein</fullName>
    </recommendedName>
</protein>
<dbReference type="Pfam" id="PF02626">
    <property type="entry name" value="CT_A_B"/>
    <property type="match status" value="1"/>
</dbReference>
<evidence type="ECO:0000313" key="6">
    <source>
        <dbReference type="Proteomes" id="UP000034491"/>
    </source>
</evidence>
<dbReference type="EMBL" id="LANI01000029">
    <property type="protein sequence ID" value="KKJ75608.1"/>
    <property type="molecule type" value="Genomic_DNA"/>
</dbReference>
<sequence length="363" mass="38208">MLVVLKILSPGILSSLQDEGRKGFAGFGVPRSGAADALSLQVGNALVGNSAFETALEFRFLGPKVMAVGGRIRLGLAGDVTAEHKLASGSDTIAIKPWQSVTLDDGDILSIDPLKNGATGYLTVEGGFDLTPVLASSSTYARAKLGGVNGLPLQAGDSIKVRTTQPRDGLEKIVSAPLSTVTDVIRVMAGPQDDYFSDDMISKFSDQDYKVSSDVDRMGIRLEGDEITPLPEKGSDLISDGIVPGAIQVPGSGQPIILFVDCQTIGGYPKIGAVITSDLPLLGQLVPGNEIRFRFVSLEEAQAARKQQNIDLDRAIASIQDYFGEGVMDLKALYEVNLIGGVVDASMSGHFPGHLEGVVHGKN</sequence>
<accession>A0A0M2R7V4</accession>
<dbReference type="RefSeq" id="WP_046509624.1">
    <property type="nucleotide sequence ID" value="NZ_LANI01000029.1"/>
</dbReference>
<dbReference type="NCBIfam" id="TIGR00724">
    <property type="entry name" value="urea_amlyse_rel"/>
    <property type="match status" value="1"/>
</dbReference>
<dbReference type="PANTHER" id="PTHR43309">
    <property type="entry name" value="5-OXOPROLINASE SUBUNIT C"/>
    <property type="match status" value="1"/>
</dbReference>
<proteinExistence type="predicted"/>
<keyword evidence="3" id="KW-0067">ATP-binding</keyword>
<dbReference type="OrthoDB" id="9768696at2"/>
<dbReference type="Gene3D" id="2.40.100.10">
    <property type="entry name" value="Cyclophilin-like"/>
    <property type="match status" value="1"/>
</dbReference>